<organism evidence="2 3">
    <name type="scientific">Burkholderia humptydooensis MSMB43</name>
    <dbReference type="NCBI Taxonomy" id="441157"/>
    <lineage>
        <taxon>Bacteria</taxon>
        <taxon>Pseudomonadati</taxon>
        <taxon>Pseudomonadota</taxon>
        <taxon>Betaproteobacteria</taxon>
        <taxon>Burkholderiales</taxon>
        <taxon>Burkholderiaceae</taxon>
        <taxon>Burkholderia</taxon>
        <taxon>pseudomallei group</taxon>
    </lineage>
</organism>
<keyword evidence="1" id="KW-0472">Membrane</keyword>
<dbReference type="InterPro" id="IPR029062">
    <property type="entry name" value="Class_I_gatase-like"/>
</dbReference>
<keyword evidence="1" id="KW-1133">Transmembrane helix</keyword>
<reference evidence="3" key="1">
    <citation type="journal article" date="2012" name="J. Bacteriol.">
        <title>Revised Genome Sequence of Burkholderia thailandensis MSMB43 with Improved Annotation.</title>
        <authorList>
            <person name="Zhuo Y."/>
            <person name="Liu L."/>
            <person name="Wang Q."/>
            <person name="Liu X."/>
            <person name="Ren B."/>
            <person name="Liu M."/>
            <person name="Ni P."/>
            <person name="Cheng Y.Q."/>
            <person name="Zhang L."/>
        </authorList>
    </citation>
    <scope>NUCLEOTIDE SEQUENCE [LARGE SCALE GENOMIC DNA]</scope>
    <source>
        <strain evidence="3">MSMB43</strain>
    </source>
</reference>
<evidence type="ECO:0000313" key="3">
    <source>
        <dbReference type="Proteomes" id="UP000004682"/>
    </source>
</evidence>
<dbReference type="EMBL" id="JH692065">
    <property type="protein sequence ID" value="EIP86124.1"/>
    <property type="molecule type" value="Genomic_DNA"/>
</dbReference>
<protein>
    <recommendedName>
        <fullName evidence="4">NodB homology domain-containing protein</fullName>
    </recommendedName>
</protein>
<dbReference type="Gene3D" id="3.40.50.880">
    <property type="match status" value="1"/>
</dbReference>
<gene>
    <name evidence="2" type="ORF">A33K_17214</name>
</gene>
<dbReference type="Proteomes" id="UP000004682">
    <property type="component" value="Unassembled WGS sequence"/>
</dbReference>
<accession>A0ABN0G1J4</accession>
<proteinExistence type="predicted"/>
<dbReference type="Gene3D" id="3.20.20.370">
    <property type="entry name" value="Glycoside hydrolase/deacetylase"/>
    <property type="match status" value="1"/>
</dbReference>
<dbReference type="SUPFAM" id="SSF88713">
    <property type="entry name" value="Glycoside hydrolase/deacetylase"/>
    <property type="match status" value="1"/>
</dbReference>
<keyword evidence="1" id="KW-0812">Transmembrane</keyword>
<evidence type="ECO:0008006" key="4">
    <source>
        <dbReference type="Google" id="ProtNLM"/>
    </source>
</evidence>
<dbReference type="InterPro" id="IPR011330">
    <property type="entry name" value="Glyco_hydro/deAcase_b/a-brl"/>
</dbReference>
<sequence>MDGHHIHEARTGPLRGALAASRPVASRPSCREERIMLAKSGKFLRVVFALFALAFAFSPGGARAATNQLLLLVPDTLTLPDPRVSAWLDSAQEEGLQIKVMTDSQFMLAGAALSQYPGLILPDQVHTVADDTLVTAIQNYALNGGKVMLVYDFGVLNSAGFYPVPKSRFSSMVGVDYVLYSQLLGNMIGLGNVTGMSSWLRTLQVPPGKSMPWTTTSATTTTSALLAAATGTTGTATSGTVMYLSASPSNPGGLKGYNHSAWFGYTLPKDGKGAFTSTSPKLTGFVTGQPVKSGTYSASSLTNTVTAKTNTLLATTNALTDTLEGISGYVYGFLTYPSFVTQGTYTGTTILTSPSFGLVSGYNTYGNGGVLFVNLPLAYLDGQTDGMLIHGYLHYFGTNLLNLPSLSNLPRAKAGLVLNWHFCAEDQIQPAMYLKSLGVWTNGPFSIVFTAGPDEATFGDGNGINLDYNPTALNLVKYFLTKGHHVGSHGGWIHDYWGAYASETNQSTFQQYLTMNHSAVMTATGLPDVEYAAPEGNTPTWSVNWLESNGFNGYYFTGHTGSEPTRAYRNGALLNPGLWAYPVMPFGKYATFEEFQQYGVSVTDITNWYLSLMNFVVANRTSRLIYAHPYGASFYPTVLASIFTQANALKQLGQFRWYTMSDITNFDRSRLNVTWSATDMGASWTFNASHPTSLANMTWLLPKAKYAMPVVTQGVAAVDGSDSTNWLVIAGAGTSLTFTSAKL</sequence>
<evidence type="ECO:0000313" key="2">
    <source>
        <dbReference type="EMBL" id="EIP86124.1"/>
    </source>
</evidence>
<keyword evidence="3" id="KW-1185">Reference proteome</keyword>
<feature type="transmembrane region" description="Helical" evidence="1">
    <location>
        <begin position="43"/>
        <end position="62"/>
    </location>
</feature>
<evidence type="ECO:0000256" key="1">
    <source>
        <dbReference type="SAM" id="Phobius"/>
    </source>
</evidence>
<name>A0ABN0G1J4_9BURK</name>